<evidence type="ECO:0000313" key="5">
    <source>
        <dbReference type="Proteomes" id="UP000287033"/>
    </source>
</evidence>
<dbReference type="InterPro" id="IPR000269">
    <property type="entry name" value="Cu_amine_oxidase"/>
</dbReference>
<evidence type="ECO:0000256" key="2">
    <source>
        <dbReference type="SAM" id="MobiDB-lite"/>
    </source>
</evidence>
<evidence type="ECO:0000313" key="4">
    <source>
        <dbReference type="EMBL" id="GCC49302.1"/>
    </source>
</evidence>
<feature type="region of interest" description="Disordered" evidence="2">
    <location>
        <begin position="150"/>
        <end position="177"/>
    </location>
</feature>
<dbReference type="GO" id="GO:0009308">
    <property type="term" value="P:amine metabolic process"/>
    <property type="evidence" value="ECO:0007669"/>
    <property type="project" value="UniProtKB-UniRule"/>
</dbReference>
<dbReference type="STRING" id="137246.A0A401U329"/>
<comment type="cofactor">
    <cofactor evidence="1">
        <name>Cu cation</name>
        <dbReference type="ChEBI" id="CHEBI:23378"/>
    </cofactor>
    <text evidence="1">Contains 1 topaquinone per subunit.</text>
</comment>
<reference evidence="4 5" key="1">
    <citation type="journal article" date="2018" name="Nat. Ecol. Evol.">
        <title>Shark genomes provide insights into elasmobranch evolution and the origin of vertebrates.</title>
        <authorList>
            <person name="Hara Y"/>
            <person name="Yamaguchi K"/>
            <person name="Onimaru K"/>
            <person name="Kadota M"/>
            <person name="Koyanagi M"/>
            <person name="Keeley SD"/>
            <person name="Tatsumi K"/>
            <person name="Tanaka K"/>
            <person name="Motone F"/>
            <person name="Kageyama Y"/>
            <person name="Nozu R"/>
            <person name="Adachi N"/>
            <person name="Nishimura O"/>
            <person name="Nakagawa R"/>
            <person name="Tanegashima C"/>
            <person name="Kiyatake I"/>
            <person name="Matsumoto R"/>
            <person name="Murakumo K"/>
            <person name="Nishida K"/>
            <person name="Terakita A"/>
            <person name="Kuratani S"/>
            <person name="Sato K"/>
            <person name="Hyodo S Kuraku.S."/>
        </authorList>
    </citation>
    <scope>NUCLEOTIDE SEQUENCE [LARGE SCALE GENOMIC DNA]</scope>
</reference>
<dbReference type="InterPro" id="IPR016182">
    <property type="entry name" value="Cu_amine_oxidase_N-reg"/>
</dbReference>
<protein>
    <recommendedName>
        <fullName evidence="1">Amine oxidase</fullName>
        <ecNumber evidence="1">1.4.3.-</ecNumber>
    </recommendedName>
</protein>
<dbReference type="GO" id="GO:0048038">
    <property type="term" value="F:quinone binding"/>
    <property type="evidence" value="ECO:0007669"/>
    <property type="project" value="InterPro"/>
</dbReference>
<gene>
    <name evidence="4" type="ORF">chiPu_0033352</name>
</gene>
<name>A0A401U329_CHIPU</name>
<comment type="PTM">
    <text evidence="1">Topaquinone (TPQ) is generated by copper-dependent autoxidation of a specific tyrosyl residue.</text>
</comment>
<proteinExistence type="inferred from homology"/>
<sequence>KPGQPFARRAHATLLSSGHLYEAHIDLAGRSLVGWDEVSDHEAALTIDELMSAGDLPKQDPRWIAAMAKRGITDFKNVLCLPLTVGPVSDPALKGRRLLNVPCVDTTGAGNNLWGKPIENLVAQVDLKSRTVLSVTDLGVVAPPPLTPSHAYADSGKYRKPPKPIEIMAPEGSNVKV</sequence>
<dbReference type="AlphaFoldDB" id="A0A401U329"/>
<keyword evidence="1" id="KW-0560">Oxidoreductase</keyword>
<feature type="domain" description="Copper amine oxidase N3-terminal" evidence="3">
    <location>
        <begin position="45"/>
        <end position="143"/>
    </location>
</feature>
<evidence type="ECO:0000256" key="1">
    <source>
        <dbReference type="RuleBase" id="RU000672"/>
    </source>
</evidence>
<dbReference type="SUPFAM" id="SSF54416">
    <property type="entry name" value="Amine oxidase N-terminal region"/>
    <property type="match status" value="1"/>
</dbReference>
<comment type="similarity">
    <text evidence="1">Belongs to the copper/topaquinone oxidase family.</text>
</comment>
<dbReference type="PANTHER" id="PTHR10638:SF41">
    <property type="entry name" value="AMINE OXIDASE"/>
    <property type="match status" value="1"/>
</dbReference>
<dbReference type="EMBL" id="BEZZ01260519">
    <property type="protein sequence ID" value="GCC49302.1"/>
    <property type="molecule type" value="Genomic_DNA"/>
</dbReference>
<dbReference type="GO" id="GO:0008131">
    <property type="term" value="F:primary methylamine oxidase activity"/>
    <property type="evidence" value="ECO:0007669"/>
    <property type="project" value="InterPro"/>
</dbReference>
<keyword evidence="5" id="KW-1185">Reference proteome</keyword>
<dbReference type="InterPro" id="IPR015802">
    <property type="entry name" value="Cu_amine_oxidase_N3"/>
</dbReference>
<keyword evidence="1" id="KW-0479">Metal-binding</keyword>
<dbReference type="Pfam" id="PF02728">
    <property type="entry name" value="Cu_amine_oxidN3"/>
    <property type="match status" value="1"/>
</dbReference>
<feature type="non-terminal residue" evidence="4">
    <location>
        <position position="177"/>
    </location>
</feature>
<dbReference type="GO" id="GO:0005507">
    <property type="term" value="F:copper ion binding"/>
    <property type="evidence" value="ECO:0007669"/>
    <property type="project" value="InterPro"/>
</dbReference>
<dbReference type="PANTHER" id="PTHR10638">
    <property type="entry name" value="COPPER AMINE OXIDASE"/>
    <property type="match status" value="1"/>
</dbReference>
<dbReference type="Gene3D" id="3.10.450.40">
    <property type="match status" value="1"/>
</dbReference>
<keyword evidence="1" id="KW-0801">TPQ</keyword>
<organism evidence="4 5">
    <name type="scientific">Chiloscyllium punctatum</name>
    <name type="common">Brownbanded bambooshark</name>
    <name type="synonym">Hemiscyllium punctatum</name>
    <dbReference type="NCBI Taxonomy" id="137246"/>
    <lineage>
        <taxon>Eukaryota</taxon>
        <taxon>Metazoa</taxon>
        <taxon>Chordata</taxon>
        <taxon>Craniata</taxon>
        <taxon>Vertebrata</taxon>
        <taxon>Chondrichthyes</taxon>
        <taxon>Elasmobranchii</taxon>
        <taxon>Galeomorphii</taxon>
        <taxon>Galeoidea</taxon>
        <taxon>Orectolobiformes</taxon>
        <taxon>Hemiscylliidae</taxon>
        <taxon>Chiloscyllium</taxon>
    </lineage>
</organism>
<dbReference type="EC" id="1.4.3.-" evidence="1"/>
<keyword evidence="1" id="KW-0186">Copper</keyword>
<dbReference type="OrthoDB" id="5379943at2759"/>
<accession>A0A401U329</accession>
<evidence type="ECO:0000259" key="3">
    <source>
        <dbReference type="Pfam" id="PF02728"/>
    </source>
</evidence>
<comment type="caution">
    <text evidence="4">The sequence shown here is derived from an EMBL/GenBank/DDBJ whole genome shotgun (WGS) entry which is preliminary data.</text>
</comment>
<dbReference type="Proteomes" id="UP000287033">
    <property type="component" value="Unassembled WGS sequence"/>
</dbReference>
<feature type="non-terminal residue" evidence="4">
    <location>
        <position position="1"/>
    </location>
</feature>